<dbReference type="EMBL" id="JACXAA010000019">
    <property type="protein sequence ID" value="MBD2757240.1"/>
    <property type="molecule type" value="Genomic_DNA"/>
</dbReference>
<comment type="caution">
    <text evidence="2">The sequence shown here is derived from an EMBL/GenBank/DDBJ whole genome shotgun (WGS) entry which is preliminary data.</text>
</comment>
<dbReference type="InterPro" id="IPR012338">
    <property type="entry name" value="Beta-lactam/transpept-like"/>
</dbReference>
<dbReference type="Proteomes" id="UP000653797">
    <property type="component" value="Unassembled WGS sequence"/>
</dbReference>
<evidence type="ECO:0000259" key="1">
    <source>
        <dbReference type="Pfam" id="PF00144"/>
    </source>
</evidence>
<organism evidence="2 3">
    <name type="scientific">Spirosoma validum</name>
    <dbReference type="NCBI Taxonomy" id="2771355"/>
    <lineage>
        <taxon>Bacteria</taxon>
        <taxon>Pseudomonadati</taxon>
        <taxon>Bacteroidota</taxon>
        <taxon>Cytophagia</taxon>
        <taxon>Cytophagales</taxon>
        <taxon>Cytophagaceae</taxon>
        <taxon>Spirosoma</taxon>
    </lineage>
</organism>
<dbReference type="InterPro" id="IPR001466">
    <property type="entry name" value="Beta-lactam-related"/>
</dbReference>
<feature type="domain" description="Beta-lactamase-related" evidence="1">
    <location>
        <begin position="54"/>
        <end position="368"/>
    </location>
</feature>
<dbReference type="PROSITE" id="PS51257">
    <property type="entry name" value="PROKAR_LIPOPROTEIN"/>
    <property type="match status" value="1"/>
</dbReference>
<accession>A0A927GH30</accession>
<dbReference type="GO" id="GO:0016787">
    <property type="term" value="F:hydrolase activity"/>
    <property type="evidence" value="ECO:0007669"/>
    <property type="project" value="UniProtKB-KW"/>
</dbReference>
<protein>
    <submittedName>
        <fullName evidence="2">Serine hydrolase</fullName>
    </submittedName>
</protein>
<keyword evidence="2" id="KW-0378">Hydrolase</keyword>
<sequence>MKKHFTILLVWLASCLNTFGQKTTYSKAVLAKIHQVEQHLAANVRTPSDKDWTLQERLAYYRIPGISVAVIHNYQVEWAKAYGFADVAQQNPATSETRFQAGTLGQALNGVGMLTLVQDKKIDLFADINQYLTTWKFPYDSVTNGKKINTANLLSHTAGLPFLRFSGYTVNEVLPTIPQILDGHKPANSPAVRSRFAPDLRSLYSGGGLVITQQLLQDVTHQPYDQYMQERVLKPMGMIHSSFSQPPVQSSQLATGYDLDNNEIAGHYKLFPEQAAGGLWTTPTDLARYVVETQLAYRGNSSNVLTSDLTRLRLTPYVDSSFAMGVQLITRGTERYFTNETYGAGFSAVYYGSLTNGNGLVILANSDNASVNIIPELMNSIARVYNWPGFYNPTTRQTVSVPDSVLESYVGNYQLGTTVFTVVREKNKLFERGTANRAELIPETPTKFFFRNIDAEIEFVKDDAGNVVKRTMVYGGQKTEWKKIN</sequence>
<evidence type="ECO:0000313" key="3">
    <source>
        <dbReference type="Proteomes" id="UP000653797"/>
    </source>
</evidence>
<dbReference type="PANTHER" id="PTHR46825">
    <property type="entry name" value="D-ALANYL-D-ALANINE-CARBOXYPEPTIDASE/ENDOPEPTIDASE AMPH"/>
    <property type="match status" value="1"/>
</dbReference>
<dbReference type="InterPro" id="IPR050491">
    <property type="entry name" value="AmpC-like"/>
</dbReference>
<dbReference type="AlphaFoldDB" id="A0A927GH30"/>
<dbReference type="RefSeq" id="WP_191042863.1">
    <property type="nucleotide sequence ID" value="NZ_JACXAA010000019.1"/>
</dbReference>
<keyword evidence="3" id="KW-1185">Reference proteome</keyword>
<dbReference type="Gene3D" id="3.40.710.10">
    <property type="entry name" value="DD-peptidase/beta-lactamase superfamily"/>
    <property type="match status" value="1"/>
</dbReference>
<dbReference type="PANTHER" id="PTHR46825:SF12">
    <property type="entry name" value="PENICILLIN-BINDING PROTEIN 4"/>
    <property type="match status" value="1"/>
</dbReference>
<dbReference type="SUPFAM" id="SSF56601">
    <property type="entry name" value="beta-lactamase/transpeptidase-like"/>
    <property type="match status" value="1"/>
</dbReference>
<evidence type="ECO:0000313" key="2">
    <source>
        <dbReference type="EMBL" id="MBD2757240.1"/>
    </source>
</evidence>
<proteinExistence type="predicted"/>
<gene>
    <name evidence="2" type="ORF">IC230_30475</name>
</gene>
<dbReference type="Pfam" id="PF00144">
    <property type="entry name" value="Beta-lactamase"/>
    <property type="match status" value="1"/>
</dbReference>
<name>A0A927GH30_9BACT</name>
<reference evidence="2" key="1">
    <citation type="submission" date="2020-09" db="EMBL/GenBank/DDBJ databases">
        <authorList>
            <person name="Kim M.K."/>
        </authorList>
    </citation>
    <scope>NUCLEOTIDE SEQUENCE</scope>
    <source>
        <strain evidence="2">BT704</strain>
    </source>
</reference>